<dbReference type="AlphaFoldDB" id="A0A075ARE1"/>
<dbReference type="EMBL" id="KE561104">
    <property type="protein sequence ID" value="EPZ32866.1"/>
    <property type="molecule type" value="Genomic_DNA"/>
</dbReference>
<sequence length="426" mass="49828">MQHIPKSETEKINTDEKLPTIFRDDSNVNYIQIQMKRLDSSLANIDKIDARINDVVKTTFQIERTCESLLKTQEENEVFITESEYILNKFIEIEEIEKLLMNEKYSICLHSNYIASLKKCHENWSFLKQNNEKSNRFVSLTLKLKSISVHFKPLLDIFNELIDLNPAFRNISDDLVSCYADVRIQALEEFLYEQEIHYDDKIFGVISLVKRLLMEENSLAQCFMIALPNRYFTETELTKLTRFELFDLLGLLDSISQLNISEMDGFTDLVFQTLMKSEMTMDELFHCLGAIEAWNHIVRVKNYKFFIGNCLNQFYNIKLFSLDKEKLDVYFETFKKTLNAVPSDALEELEIISSIHENNCFFFSKSFENVFNNGGESISSDLMDVIIVLFQKYLACCDLNTREIDSTSTSFKEYADKIKTLMQTIN</sequence>
<protein>
    <submittedName>
        <fullName evidence="1">Uncharacterized protein</fullName>
    </submittedName>
</protein>
<accession>A0A075ARE1</accession>
<evidence type="ECO:0000313" key="1">
    <source>
        <dbReference type="EMBL" id="EPZ32866.1"/>
    </source>
</evidence>
<keyword evidence="2" id="KW-1185">Reference proteome</keyword>
<proteinExistence type="predicted"/>
<name>A0A075ARE1_ROZAC</name>
<dbReference type="Proteomes" id="UP000030755">
    <property type="component" value="Unassembled WGS sequence"/>
</dbReference>
<organism evidence="1 2">
    <name type="scientific">Rozella allomycis (strain CSF55)</name>
    <dbReference type="NCBI Taxonomy" id="988480"/>
    <lineage>
        <taxon>Eukaryota</taxon>
        <taxon>Fungi</taxon>
        <taxon>Fungi incertae sedis</taxon>
        <taxon>Cryptomycota</taxon>
        <taxon>Cryptomycota incertae sedis</taxon>
        <taxon>Rozella</taxon>
    </lineage>
</organism>
<evidence type="ECO:0000313" key="2">
    <source>
        <dbReference type="Proteomes" id="UP000030755"/>
    </source>
</evidence>
<dbReference type="HOGENOM" id="CLU_644284_0_0_1"/>
<reference evidence="1 2" key="1">
    <citation type="journal article" date="2013" name="Curr. Biol.">
        <title>Shared signatures of parasitism and phylogenomics unite Cryptomycota and microsporidia.</title>
        <authorList>
            <person name="James T.Y."/>
            <person name="Pelin A."/>
            <person name="Bonen L."/>
            <person name="Ahrendt S."/>
            <person name="Sain D."/>
            <person name="Corradi N."/>
            <person name="Stajich J.E."/>
        </authorList>
    </citation>
    <scope>NUCLEOTIDE SEQUENCE [LARGE SCALE GENOMIC DNA]</scope>
    <source>
        <strain evidence="1 2">CSF55</strain>
    </source>
</reference>
<gene>
    <name evidence="1" type="ORF">O9G_004309</name>
</gene>